<keyword evidence="1" id="KW-0472">Membrane</keyword>
<feature type="non-terminal residue" evidence="3">
    <location>
        <position position="206"/>
    </location>
</feature>
<dbReference type="EMBL" id="MTKR01000030">
    <property type="protein sequence ID" value="RWX50729.1"/>
    <property type="molecule type" value="Genomic_DNA"/>
</dbReference>
<evidence type="ECO:0000259" key="2">
    <source>
        <dbReference type="Pfam" id="PF11845"/>
    </source>
</evidence>
<reference evidence="3 4" key="1">
    <citation type="submission" date="2017-01" db="EMBL/GenBank/DDBJ databases">
        <title>The cable genome- insights into the physiology and evolution of filamentous bacteria capable of sulfide oxidation via long distance electron transfer.</title>
        <authorList>
            <person name="Schreiber L."/>
            <person name="Bjerg J.T."/>
            <person name="Boggild A."/>
            <person name="Van De Vossenberg J."/>
            <person name="Meysman F."/>
            <person name="Nielsen L.P."/>
            <person name="Schramm A."/>
            <person name="Kjeldsen K.U."/>
        </authorList>
    </citation>
    <scope>NUCLEOTIDE SEQUENCE [LARGE SCALE GENOMIC DNA]</scope>
    <source>
        <strain evidence="3">A3</strain>
    </source>
</reference>
<keyword evidence="1" id="KW-1133">Transmembrane helix</keyword>
<keyword evidence="1" id="KW-0812">Transmembrane</keyword>
<dbReference type="AlphaFoldDB" id="A0A3S3QL35"/>
<accession>A0A3S3QL35</accession>
<evidence type="ECO:0000313" key="3">
    <source>
        <dbReference type="EMBL" id="RWX50729.1"/>
    </source>
</evidence>
<sequence length="206" mass="24129">MQIFHVEKRPFVRVLTVLLLSWTLLLVVLLCWNRWHMRKTTVLLAENNARMFWEKDMLYRAWSVFHGGAYVPISKETKPNPYLEVEHREVKIGGQEYTLVNPAYMFRKIYETGQGNTTIQGRLISLKPKHPDNKPTPWEAKALRSFESGSKEFIELAEIEDEFFLRFMRPVRVEKACLRCHKEEKKNVGGIRGGISIVVPLEDHFA</sequence>
<name>A0A3S3QL35_9BACT</name>
<evidence type="ECO:0000256" key="1">
    <source>
        <dbReference type="SAM" id="Phobius"/>
    </source>
</evidence>
<proteinExistence type="predicted"/>
<feature type="transmembrane region" description="Helical" evidence="1">
    <location>
        <begin position="12"/>
        <end position="32"/>
    </location>
</feature>
<dbReference type="Pfam" id="PF11845">
    <property type="entry name" value="Tll0287-like"/>
    <property type="match status" value="1"/>
</dbReference>
<dbReference type="Gene3D" id="3.30.450.290">
    <property type="match status" value="1"/>
</dbReference>
<gene>
    <name evidence="3" type="ORF">VU00_10302</name>
</gene>
<organism evidence="3 4">
    <name type="scientific">Candidatus Electrothrix marina</name>
    <dbReference type="NCBI Taxonomy" id="1859130"/>
    <lineage>
        <taxon>Bacteria</taxon>
        <taxon>Pseudomonadati</taxon>
        <taxon>Thermodesulfobacteriota</taxon>
        <taxon>Desulfobulbia</taxon>
        <taxon>Desulfobulbales</taxon>
        <taxon>Desulfobulbaceae</taxon>
        <taxon>Candidatus Electrothrix</taxon>
    </lineage>
</organism>
<dbReference type="Proteomes" id="UP000287615">
    <property type="component" value="Unassembled WGS sequence"/>
</dbReference>
<evidence type="ECO:0000313" key="4">
    <source>
        <dbReference type="Proteomes" id="UP000287615"/>
    </source>
</evidence>
<dbReference type="InterPro" id="IPR021796">
    <property type="entry name" value="Tll0287-like_dom"/>
</dbReference>
<feature type="domain" description="Tll0287-like" evidence="2">
    <location>
        <begin position="79"/>
        <end position="200"/>
    </location>
</feature>
<protein>
    <recommendedName>
        <fullName evidence="2">Tll0287-like domain-containing protein</fullName>
    </recommendedName>
</protein>
<comment type="caution">
    <text evidence="3">The sequence shown here is derived from an EMBL/GenBank/DDBJ whole genome shotgun (WGS) entry which is preliminary data.</text>
</comment>